<evidence type="ECO:0000313" key="4">
    <source>
        <dbReference type="EMBL" id="KIY72118.1"/>
    </source>
</evidence>
<dbReference type="GO" id="GO:0043424">
    <property type="term" value="F:protein histidine kinase binding"/>
    <property type="evidence" value="ECO:0007669"/>
    <property type="project" value="InterPro"/>
</dbReference>
<sequence length="219" mass="23833">MAAIASTPLHAPPRATASPDSAATVTPKSTAPLEPVPSALEADKTTLPSPAIPAQREAGPTPADTGTPSTAAVRPEPLSDEDIIDMEQLGQILELDGEDGNYDFSWSMITEYFDQAARTFLDMEEAMEVKDLVKLGELGHFLKGSSAQLGVTRVQAICENVQHYGQRRDQEREVDISAEEALTMITNSIDPVKKEYGIAKEWLKEFFREKGIDVDADDD</sequence>
<dbReference type="Proteomes" id="UP000054007">
    <property type="component" value="Unassembled WGS sequence"/>
</dbReference>
<dbReference type="CDD" id="cd00088">
    <property type="entry name" value="HPT"/>
    <property type="match status" value="1"/>
</dbReference>
<feature type="modified residue" description="Phosphohistidine" evidence="1">
    <location>
        <position position="140"/>
    </location>
</feature>
<feature type="region of interest" description="Disordered" evidence="2">
    <location>
        <begin position="1"/>
        <end position="75"/>
    </location>
</feature>
<evidence type="ECO:0000313" key="5">
    <source>
        <dbReference type="Proteomes" id="UP000054007"/>
    </source>
</evidence>
<feature type="compositionally biased region" description="Polar residues" evidence="2">
    <location>
        <begin position="18"/>
        <end position="29"/>
    </location>
</feature>
<dbReference type="STRING" id="1314674.A0A0D7BNH2"/>
<dbReference type="InterPro" id="IPR008207">
    <property type="entry name" value="Sig_transdc_His_kin_Hpt_dom"/>
</dbReference>
<evidence type="ECO:0000256" key="1">
    <source>
        <dbReference type="PROSITE-ProRule" id="PRU00110"/>
    </source>
</evidence>
<dbReference type="PANTHER" id="PTHR28242:SF52">
    <property type="entry name" value="PHOSPHORELAY INTERMEDIATE PROTEIN YPD1"/>
    <property type="match status" value="1"/>
</dbReference>
<dbReference type="SUPFAM" id="SSF47226">
    <property type="entry name" value="Histidine-containing phosphotransfer domain, HPT domain"/>
    <property type="match status" value="1"/>
</dbReference>
<organism evidence="4 5">
    <name type="scientific">Cylindrobasidium torrendii FP15055 ss-10</name>
    <dbReference type="NCBI Taxonomy" id="1314674"/>
    <lineage>
        <taxon>Eukaryota</taxon>
        <taxon>Fungi</taxon>
        <taxon>Dikarya</taxon>
        <taxon>Basidiomycota</taxon>
        <taxon>Agaricomycotina</taxon>
        <taxon>Agaricomycetes</taxon>
        <taxon>Agaricomycetidae</taxon>
        <taxon>Agaricales</taxon>
        <taxon>Marasmiineae</taxon>
        <taxon>Physalacriaceae</taxon>
        <taxon>Cylindrobasidium</taxon>
    </lineage>
</organism>
<dbReference type="SMART" id="SM00073">
    <property type="entry name" value="HPT"/>
    <property type="match status" value="1"/>
</dbReference>
<dbReference type="GO" id="GO:0009927">
    <property type="term" value="F:histidine phosphotransfer kinase activity"/>
    <property type="evidence" value="ECO:0007669"/>
    <property type="project" value="InterPro"/>
</dbReference>
<dbReference type="PROSITE" id="PS50894">
    <property type="entry name" value="HPT"/>
    <property type="match status" value="1"/>
</dbReference>
<dbReference type="GO" id="GO:0000160">
    <property type="term" value="P:phosphorelay signal transduction system"/>
    <property type="evidence" value="ECO:0007669"/>
    <property type="project" value="InterPro"/>
</dbReference>
<evidence type="ECO:0000259" key="3">
    <source>
        <dbReference type="PROSITE" id="PS50894"/>
    </source>
</evidence>
<keyword evidence="1" id="KW-0597">Phosphoprotein</keyword>
<dbReference type="AlphaFoldDB" id="A0A0D7BNH2"/>
<dbReference type="GO" id="GO:0005737">
    <property type="term" value="C:cytoplasm"/>
    <property type="evidence" value="ECO:0007669"/>
    <property type="project" value="TreeGrafter"/>
</dbReference>
<name>A0A0D7BNH2_9AGAR</name>
<keyword evidence="5" id="KW-1185">Reference proteome</keyword>
<accession>A0A0D7BNH2</accession>
<dbReference type="PANTHER" id="PTHR28242">
    <property type="entry name" value="PHOSPHORELAY INTERMEDIATE PROTEIN YPD1"/>
    <property type="match status" value="1"/>
</dbReference>
<dbReference type="InterPro" id="IPR045871">
    <property type="entry name" value="AHP1-5/YPD1"/>
</dbReference>
<dbReference type="Gene3D" id="1.20.120.160">
    <property type="entry name" value="HPT domain"/>
    <property type="match status" value="1"/>
</dbReference>
<gene>
    <name evidence="4" type="ORF">CYLTODRAFT_344638</name>
</gene>
<evidence type="ECO:0000256" key="2">
    <source>
        <dbReference type="SAM" id="MobiDB-lite"/>
    </source>
</evidence>
<dbReference type="InterPro" id="IPR036641">
    <property type="entry name" value="HPT_dom_sf"/>
</dbReference>
<feature type="domain" description="HPt" evidence="3">
    <location>
        <begin position="101"/>
        <end position="199"/>
    </location>
</feature>
<proteinExistence type="predicted"/>
<dbReference type="OrthoDB" id="1673781at2759"/>
<dbReference type="Pfam" id="PF01627">
    <property type="entry name" value="Hpt"/>
    <property type="match status" value="1"/>
</dbReference>
<dbReference type="EMBL" id="KN880447">
    <property type="protein sequence ID" value="KIY72118.1"/>
    <property type="molecule type" value="Genomic_DNA"/>
</dbReference>
<reference evidence="4 5" key="1">
    <citation type="journal article" date="2015" name="Fungal Genet. Biol.">
        <title>Evolution of novel wood decay mechanisms in Agaricales revealed by the genome sequences of Fistulina hepatica and Cylindrobasidium torrendii.</title>
        <authorList>
            <person name="Floudas D."/>
            <person name="Held B.W."/>
            <person name="Riley R."/>
            <person name="Nagy L.G."/>
            <person name="Koehler G."/>
            <person name="Ransdell A.S."/>
            <person name="Younus H."/>
            <person name="Chow J."/>
            <person name="Chiniquy J."/>
            <person name="Lipzen A."/>
            <person name="Tritt A."/>
            <person name="Sun H."/>
            <person name="Haridas S."/>
            <person name="LaButti K."/>
            <person name="Ohm R.A."/>
            <person name="Kues U."/>
            <person name="Blanchette R.A."/>
            <person name="Grigoriev I.V."/>
            <person name="Minto R.E."/>
            <person name="Hibbett D.S."/>
        </authorList>
    </citation>
    <scope>NUCLEOTIDE SEQUENCE [LARGE SCALE GENOMIC DNA]</scope>
    <source>
        <strain evidence="4 5">FP15055 ss-10</strain>
    </source>
</reference>
<protein>
    <submittedName>
        <fullName evidence="4">Histidine-phosphotransfer domain HPT domain-containing protein</fullName>
    </submittedName>
</protein>
<dbReference type="GO" id="GO:0005634">
    <property type="term" value="C:nucleus"/>
    <property type="evidence" value="ECO:0007669"/>
    <property type="project" value="TreeGrafter"/>
</dbReference>